<protein>
    <submittedName>
        <fullName evidence="1">Uncharacterized protein</fullName>
    </submittedName>
</protein>
<keyword evidence="2" id="KW-1185">Reference proteome</keyword>
<proteinExistence type="predicted"/>
<sequence length="69" mass="8260">MEKQEEWEQTLAVVKPSFRLELCKGKGEKKEKLQRFEVGLSLSFRLRSFQHSDFNPHRFSLTEQRTIGY</sequence>
<dbReference type="Proteomes" id="UP001234297">
    <property type="component" value="Chromosome 5"/>
</dbReference>
<evidence type="ECO:0000313" key="1">
    <source>
        <dbReference type="EMBL" id="KAJ8639974.1"/>
    </source>
</evidence>
<gene>
    <name evidence="1" type="ORF">MRB53_016668</name>
</gene>
<comment type="caution">
    <text evidence="1">The sequence shown here is derived from an EMBL/GenBank/DDBJ whole genome shotgun (WGS) entry which is preliminary data.</text>
</comment>
<reference evidence="1 2" key="1">
    <citation type="journal article" date="2022" name="Hortic Res">
        <title>A haplotype resolved chromosomal level avocado genome allows analysis of novel avocado genes.</title>
        <authorList>
            <person name="Nath O."/>
            <person name="Fletcher S.J."/>
            <person name="Hayward A."/>
            <person name="Shaw L.M."/>
            <person name="Masouleh A.K."/>
            <person name="Furtado A."/>
            <person name="Henry R.J."/>
            <person name="Mitter N."/>
        </authorList>
    </citation>
    <scope>NUCLEOTIDE SEQUENCE [LARGE SCALE GENOMIC DNA]</scope>
    <source>
        <strain evidence="2">cv. Hass</strain>
    </source>
</reference>
<evidence type="ECO:0000313" key="2">
    <source>
        <dbReference type="Proteomes" id="UP001234297"/>
    </source>
</evidence>
<dbReference type="EMBL" id="CM056813">
    <property type="protein sequence ID" value="KAJ8639974.1"/>
    <property type="molecule type" value="Genomic_DNA"/>
</dbReference>
<name>A0ACC2M3Q5_PERAE</name>
<organism evidence="1 2">
    <name type="scientific">Persea americana</name>
    <name type="common">Avocado</name>
    <dbReference type="NCBI Taxonomy" id="3435"/>
    <lineage>
        <taxon>Eukaryota</taxon>
        <taxon>Viridiplantae</taxon>
        <taxon>Streptophyta</taxon>
        <taxon>Embryophyta</taxon>
        <taxon>Tracheophyta</taxon>
        <taxon>Spermatophyta</taxon>
        <taxon>Magnoliopsida</taxon>
        <taxon>Magnoliidae</taxon>
        <taxon>Laurales</taxon>
        <taxon>Lauraceae</taxon>
        <taxon>Persea</taxon>
    </lineage>
</organism>
<accession>A0ACC2M3Q5</accession>